<dbReference type="NCBIfam" id="TIGR01596">
    <property type="entry name" value="cas3_HD"/>
    <property type="match status" value="1"/>
</dbReference>
<dbReference type="SMART" id="SM00487">
    <property type="entry name" value="DEXDc"/>
    <property type="match status" value="1"/>
</dbReference>
<dbReference type="InterPro" id="IPR011545">
    <property type="entry name" value="DEAD/DEAH_box_helicase_dom"/>
</dbReference>
<comment type="caution">
    <text evidence="13">The sequence shown here is derived from an EMBL/GenBank/DDBJ whole genome shotgun (WGS) entry which is preliminary data.</text>
</comment>
<dbReference type="SUPFAM" id="SSF109604">
    <property type="entry name" value="HD-domain/PDEase-like"/>
    <property type="match status" value="1"/>
</dbReference>
<feature type="domain" description="Helicase ATP-binding" evidence="10">
    <location>
        <begin position="228"/>
        <end position="418"/>
    </location>
</feature>
<dbReference type="InterPro" id="IPR038257">
    <property type="entry name" value="CRISPR-assoc_Cas3_HD_sf"/>
</dbReference>
<dbReference type="NCBIfam" id="TIGR01587">
    <property type="entry name" value="cas3_core"/>
    <property type="match status" value="1"/>
</dbReference>
<keyword evidence="3" id="KW-0540">Nuclease</keyword>
<evidence type="ECO:0000256" key="9">
    <source>
        <dbReference type="ARBA" id="ARBA00023118"/>
    </source>
</evidence>
<dbReference type="InterPro" id="IPR014001">
    <property type="entry name" value="Helicase_ATP-bd"/>
</dbReference>
<evidence type="ECO:0000256" key="6">
    <source>
        <dbReference type="ARBA" id="ARBA00022801"/>
    </source>
</evidence>
<keyword evidence="5" id="KW-0547">Nucleotide-binding</keyword>
<keyword evidence="4" id="KW-0479">Metal-binding</keyword>
<dbReference type="Gene3D" id="1.10.3210.30">
    <property type="match status" value="1"/>
</dbReference>
<evidence type="ECO:0000256" key="8">
    <source>
        <dbReference type="ARBA" id="ARBA00022840"/>
    </source>
</evidence>
<dbReference type="InterPro" id="IPR006674">
    <property type="entry name" value="HD_domain"/>
</dbReference>
<dbReference type="PROSITE" id="PS51192">
    <property type="entry name" value="HELICASE_ATP_BIND_1"/>
    <property type="match status" value="1"/>
</dbReference>
<gene>
    <name evidence="13" type="ORF">J2S07_003898</name>
</gene>
<keyword evidence="7" id="KW-0347">Helicase</keyword>
<dbReference type="InterPro" id="IPR006483">
    <property type="entry name" value="CRISPR-assoc_Cas3_HD"/>
</dbReference>
<keyword evidence="14" id="KW-1185">Reference proteome</keyword>
<evidence type="ECO:0000256" key="3">
    <source>
        <dbReference type="ARBA" id="ARBA00022722"/>
    </source>
</evidence>
<evidence type="ECO:0000256" key="1">
    <source>
        <dbReference type="ARBA" id="ARBA00006847"/>
    </source>
</evidence>
<proteinExistence type="inferred from homology"/>
<feature type="domain" description="Helicase C-terminal" evidence="11">
    <location>
        <begin position="430"/>
        <end position="608"/>
    </location>
</feature>
<dbReference type="PROSITE" id="PS51643">
    <property type="entry name" value="HD_CAS3"/>
    <property type="match status" value="1"/>
</dbReference>
<evidence type="ECO:0000313" key="14">
    <source>
        <dbReference type="Proteomes" id="UP001231362"/>
    </source>
</evidence>
<evidence type="ECO:0000256" key="4">
    <source>
        <dbReference type="ARBA" id="ARBA00022723"/>
    </source>
</evidence>
<dbReference type="CDD" id="cd17930">
    <property type="entry name" value="DEXHc_cas3"/>
    <property type="match status" value="1"/>
</dbReference>
<dbReference type="CDD" id="cd09641">
    <property type="entry name" value="Cas3''_I"/>
    <property type="match status" value="1"/>
</dbReference>
<feature type="domain" description="HD Cas3-type" evidence="12">
    <location>
        <begin position="11"/>
        <end position="172"/>
    </location>
</feature>
<evidence type="ECO:0000259" key="12">
    <source>
        <dbReference type="PROSITE" id="PS51643"/>
    </source>
</evidence>
<dbReference type="InterPro" id="IPR006474">
    <property type="entry name" value="Helicase_Cas3_CRISPR-ass_core"/>
</dbReference>
<dbReference type="PROSITE" id="PS51194">
    <property type="entry name" value="HELICASE_CTER"/>
    <property type="match status" value="1"/>
</dbReference>
<dbReference type="EMBL" id="JAUSTU010000030">
    <property type="protein sequence ID" value="MDQ0157554.1"/>
    <property type="molecule type" value="Genomic_DNA"/>
</dbReference>
<evidence type="ECO:0000256" key="2">
    <source>
        <dbReference type="ARBA" id="ARBA00009046"/>
    </source>
</evidence>
<reference evidence="13 14" key="1">
    <citation type="submission" date="2023-07" db="EMBL/GenBank/DDBJ databases">
        <title>Genomic Encyclopedia of Type Strains, Phase IV (KMG-IV): sequencing the most valuable type-strain genomes for metagenomic binning, comparative biology and taxonomic classification.</title>
        <authorList>
            <person name="Goeker M."/>
        </authorList>
    </citation>
    <scope>NUCLEOTIDE SEQUENCE [LARGE SCALE GENOMIC DNA]</scope>
    <source>
        <strain evidence="13 14">DSM 23948</strain>
    </source>
</reference>
<dbReference type="Proteomes" id="UP001231362">
    <property type="component" value="Unassembled WGS sequence"/>
</dbReference>
<dbReference type="PANTHER" id="PTHR24031">
    <property type="entry name" value="RNA HELICASE"/>
    <property type="match status" value="1"/>
</dbReference>
<keyword evidence="9" id="KW-0051">Antiviral defense</keyword>
<evidence type="ECO:0000256" key="7">
    <source>
        <dbReference type="ARBA" id="ARBA00022806"/>
    </source>
</evidence>
<evidence type="ECO:0000259" key="10">
    <source>
        <dbReference type="PROSITE" id="PS51192"/>
    </source>
</evidence>
<dbReference type="InterPro" id="IPR054712">
    <property type="entry name" value="Cas3-like_dom"/>
</dbReference>
<dbReference type="InterPro" id="IPR001650">
    <property type="entry name" value="Helicase_C-like"/>
</dbReference>
<dbReference type="Pfam" id="PF00270">
    <property type="entry name" value="DEAD"/>
    <property type="match status" value="1"/>
</dbReference>
<evidence type="ECO:0000313" key="13">
    <source>
        <dbReference type="EMBL" id="MDQ0157554.1"/>
    </source>
</evidence>
<accession>A0ABT9V9B2</accession>
<dbReference type="Gene3D" id="3.40.50.300">
    <property type="entry name" value="P-loop containing nucleotide triphosphate hydrolases"/>
    <property type="match status" value="2"/>
</dbReference>
<dbReference type="InterPro" id="IPR027417">
    <property type="entry name" value="P-loop_NTPase"/>
</dbReference>
<sequence length="736" mass="84942">MFYAHTKEGVPEEEWQPLEEHLKNVSRLAGEFAGKFGNKEMGELIGLAHDIGKYGKEFQERLKGSNKRVDHSSAGAKLMKQKYGDTIGLILANGILGHHGGLKNFYGVTGSGSSVQERLKQNVDDFQAYQSEISFPKQVSPFIKDLQKSQMNFSLSFYTRMLFSCLVDADFLDTERYINEEKTEKRSVNIPIPFLKEKFYAELEEMRKGKKITELNKIRNEILDDCINAAKQEPGMFTLTVPTGGGKTLSSAAFALKHAEEYGLERVIYVIPFTSIIEQNASVFRNFLDKEVVLEHHSNVDYSEIFDDENYNRSLQEERWRLASENWDFPFIVSTSVQFFESLFHHKTSKCRKLHNMAKSVIIIDEAQSIPVDYFRMCLEGLKELTRSYGSTVVLCTATQPYIDQFFLTEKKPVEIISRPSELYLLCKRTEVEYLSEISDDDICGRLLESDKALCIVNTKKHAHYIYQKLSRDSDEGIYHLSTHMYPEHRANILKEIRERLKTEERCIVVSTSLIEAGVDISFPYVYRSLTGIDSIAQAAGRCNREGDLKDEWGNRINGRVYVFESIEKHALPKGWMSYAASLGKEILQRYEDPLSLEAIEEYFKQLFSKDTTVLDRKKIFEDYNENELQYEFRELSERFSFIDSNTIPVIIPINDKVEGKVSELHYAKYPSLIVKELQKYIVNVYEYELKKLQESKSVLLVQDGLYILNDDSLYSEKEGLLVEEDSKYLNGFLNI</sequence>
<dbReference type="Pfam" id="PF01966">
    <property type="entry name" value="HD"/>
    <property type="match status" value="1"/>
</dbReference>
<dbReference type="Pfam" id="PF22590">
    <property type="entry name" value="Cas3-like_C_2"/>
    <property type="match status" value="1"/>
</dbReference>
<keyword evidence="13" id="KW-0255">Endonuclease</keyword>
<dbReference type="RefSeq" id="WP_307152007.1">
    <property type="nucleotide sequence ID" value="NZ_JAUSTU010000030.1"/>
</dbReference>
<protein>
    <submittedName>
        <fullName evidence="13">CRISPR-associated helicase Cas3/CRISPR-associated endonuclease Cas3-HD</fullName>
    </submittedName>
</protein>
<comment type="similarity">
    <text evidence="1">In the N-terminal section; belongs to the CRISPR-associated nuclease Cas3-HD family.</text>
</comment>
<comment type="similarity">
    <text evidence="2">In the central section; belongs to the CRISPR-associated helicase Cas3 family.</text>
</comment>
<keyword evidence="6" id="KW-0378">Hydrolase</keyword>
<evidence type="ECO:0000259" key="11">
    <source>
        <dbReference type="PROSITE" id="PS51194"/>
    </source>
</evidence>
<dbReference type="SUPFAM" id="SSF52540">
    <property type="entry name" value="P-loop containing nucleoside triphosphate hydrolases"/>
    <property type="match status" value="1"/>
</dbReference>
<organism evidence="13 14">
    <name type="scientific">Anoxybacillus andreesenii</name>
    <dbReference type="NCBI Taxonomy" id="1325932"/>
    <lineage>
        <taxon>Bacteria</taxon>
        <taxon>Bacillati</taxon>
        <taxon>Bacillota</taxon>
        <taxon>Bacilli</taxon>
        <taxon>Bacillales</taxon>
        <taxon>Anoxybacillaceae</taxon>
        <taxon>Anoxybacillus</taxon>
    </lineage>
</organism>
<keyword evidence="8" id="KW-0067">ATP-binding</keyword>
<name>A0ABT9V9B2_9BACL</name>
<dbReference type="GO" id="GO:0004519">
    <property type="term" value="F:endonuclease activity"/>
    <property type="evidence" value="ECO:0007669"/>
    <property type="project" value="UniProtKB-KW"/>
</dbReference>
<evidence type="ECO:0000256" key="5">
    <source>
        <dbReference type="ARBA" id="ARBA00022741"/>
    </source>
</evidence>